<proteinExistence type="predicted"/>
<evidence type="ECO:0000313" key="1">
    <source>
        <dbReference type="EMBL" id="CDX27263.1"/>
    </source>
</evidence>
<organism evidence="1 2">
    <name type="scientific">Mesorhizobium plurifarium</name>
    <dbReference type="NCBI Taxonomy" id="69974"/>
    <lineage>
        <taxon>Bacteria</taxon>
        <taxon>Pseudomonadati</taxon>
        <taxon>Pseudomonadota</taxon>
        <taxon>Alphaproteobacteria</taxon>
        <taxon>Hyphomicrobiales</taxon>
        <taxon>Phyllobacteriaceae</taxon>
        <taxon>Mesorhizobium</taxon>
    </lineage>
</organism>
<protein>
    <submittedName>
        <fullName evidence="1">Uncharacterized protein</fullName>
    </submittedName>
</protein>
<keyword evidence="2" id="KW-1185">Reference proteome</keyword>
<sequence length="55" mass="6317">MLPPRVRRQSKCISSLTSGAERLEDIARVNPFYNTRYFFRVSKSANLSLNCPKPT</sequence>
<reference evidence="2" key="1">
    <citation type="submission" date="2014-08" db="EMBL/GenBank/DDBJ databases">
        <authorList>
            <person name="Moulin L."/>
        </authorList>
    </citation>
    <scope>NUCLEOTIDE SEQUENCE [LARGE SCALE GENOMIC DNA]</scope>
</reference>
<evidence type="ECO:0000313" key="2">
    <source>
        <dbReference type="Proteomes" id="UP000045285"/>
    </source>
</evidence>
<dbReference type="AlphaFoldDB" id="A0A090EGA8"/>
<accession>A0A090EGA8</accession>
<dbReference type="Proteomes" id="UP000045285">
    <property type="component" value="Unassembled WGS sequence"/>
</dbReference>
<gene>
    <name evidence="1" type="ORF">MPL3356_600009</name>
</gene>
<name>A0A090EGA8_MESPL</name>
<dbReference type="EMBL" id="CCMZ01000057">
    <property type="protein sequence ID" value="CDX27263.1"/>
    <property type="molecule type" value="Genomic_DNA"/>
</dbReference>